<comment type="pathway">
    <text evidence="3">Nucleotide-sugar biosynthesis; GDP-alpha-D-mannose biosynthesis; alpha-D-mannose 1-phosphate from D-fructose 6-phosphate: step 2/2.</text>
</comment>
<dbReference type="GO" id="GO:0000287">
    <property type="term" value="F:magnesium ion binding"/>
    <property type="evidence" value="ECO:0007669"/>
    <property type="project" value="InterPro"/>
</dbReference>
<evidence type="ECO:0000259" key="11">
    <source>
        <dbReference type="Pfam" id="PF00408"/>
    </source>
</evidence>
<dbReference type="Proteomes" id="UP000008632">
    <property type="component" value="Chromosome"/>
</dbReference>
<dbReference type="eggNOG" id="COG1109">
    <property type="taxonomic scope" value="Bacteria"/>
</dbReference>
<evidence type="ECO:0000256" key="6">
    <source>
        <dbReference type="ARBA" id="ARBA00022553"/>
    </source>
</evidence>
<keyword evidence="6" id="KW-0597">Phosphoprotein</keyword>
<evidence type="ECO:0000256" key="7">
    <source>
        <dbReference type="ARBA" id="ARBA00022723"/>
    </source>
</evidence>
<dbReference type="STRING" id="743721.Psesu_0157"/>
<dbReference type="GO" id="GO:0005975">
    <property type="term" value="P:carbohydrate metabolic process"/>
    <property type="evidence" value="ECO:0007669"/>
    <property type="project" value="InterPro"/>
</dbReference>
<dbReference type="GO" id="GO:0004615">
    <property type="term" value="F:phosphomannomutase activity"/>
    <property type="evidence" value="ECO:0007669"/>
    <property type="project" value="UniProtKB-EC"/>
</dbReference>
<gene>
    <name evidence="15" type="ordered locus">Psesu_0157</name>
</gene>
<dbReference type="EMBL" id="CP002446">
    <property type="protein sequence ID" value="ADV26019.1"/>
    <property type="molecule type" value="Genomic_DNA"/>
</dbReference>
<dbReference type="Pfam" id="PF02880">
    <property type="entry name" value="PGM_PMM_III"/>
    <property type="match status" value="1"/>
</dbReference>
<reference evidence="15 16" key="1">
    <citation type="submission" date="2011-01" db="EMBL/GenBank/DDBJ databases">
        <title>Complete sequence of Pseudoxanthomonas suwonensis 11-1.</title>
        <authorList>
            <consortium name="US DOE Joint Genome Institute"/>
            <person name="Lucas S."/>
            <person name="Copeland A."/>
            <person name="Lapidus A."/>
            <person name="Cheng J.-F."/>
            <person name="Goodwin L."/>
            <person name="Pitluck S."/>
            <person name="Teshima H."/>
            <person name="Detter J.C."/>
            <person name="Han C."/>
            <person name="Tapia R."/>
            <person name="Land M."/>
            <person name="Hauser L."/>
            <person name="Kyrpides N."/>
            <person name="Ivanova N."/>
            <person name="Ovchinnikova G."/>
            <person name="Siebers A.K."/>
            <person name="Allgaier M."/>
            <person name="Thelen M.P."/>
            <person name="Hugenholtz P."/>
            <person name="Gladden J."/>
            <person name="Woyke T."/>
        </authorList>
    </citation>
    <scope>NUCLEOTIDE SEQUENCE [LARGE SCALE GENOMIC DNA]</scope>
    <source>
        <strain evidence="16">11-1</strain>
    </source>
</reference>
<comment type="catalytic activity">
    <reaction evidence="1">
        <text>alpha-D-mannose 1-phosphate = D-mannose 6-phosphate</text>
        <dbReference type="Rhea" id="RHEA:11140"/>
        <dbReference type="ChEBI" id="CHEBI:58409"/>
        <dbReference type="ChEBI" id="CHEBI:58735"/>
        <dbReference type="EC" id="5.4.2.8"/>
    </reaction>
</comment>
<comment type="similarity">
    <text evidence="4">Belongs to the phosphohexose mutase family.</text>
</comment>
<dbReference type="FunFam" id="3.40.120.10:FF:000021">
    <property type="entry name" value="Phosphomannomutase/phosphoglucomutase"/>
    <property type="match status" value="1"/>
</dbReference>
<dbReference type="Pfam" id="PF02878">
    <property type="entry name" value="PGM_PMM_I"/>
    <property type="match status" value="1"/>
</dbReference>
<dbReference type="InterPro" id="IPR036900">
    <property type="entry name" value="A-D-PHexomutase_C_sf"/>
</dbReference>
<proteinExistence type="inferred from homology"/>
<dbReference type="PROSITE" id="PS00710">
    <property type="entry name" value="PGM_PMM"/>
    <property type="match status" value="1"/>
</dbReference>
<sequence length="780" mass="82784">MKEEDANRPARAQARRGALVLAGVLVLLAAWFAWSGVAQWQADQRLAGLERARDRMVKDTAAAVAEQARALGRQLQREEVAAALQSGDAGAASAALAEGWKQAEAAQVLRGDLAAAHADAANFGYARLALLQRALTTGSATAAVVRDGKKVALGVAAPVQLGDVQAVAYVRMPLTLLTVPLEAAPVPDGSYLALRQGSYNVAQRGDAGLASSADVLSRPIGDEGLRAAAAVPYAASGPFGLGAIPCLAGAAVLGLGVLVLLLVGIGRMPSLGRARPRRAEAGDDAPTFSQTLEMEAQNAPQPVRTTATTSAPPPEDLVLDPGIFRAYDIRGVVGPQLDPKVASYIGQAIGTVMAEEGLVDIVVGRDGRLSGPELVEGLVEGLRKSGRNVIDIGMAPTPVVYFAAYHLRAGSGVAVTGSHNPPDYNGFKIVVGGRTLSGEAIVDLYARIRDGRLRSDQPGSYTTQDVAEDYIRRIADDVQLERPLKVVADAGNGVAGDIAPRLLEAIGAEVVPLYCEVDGSFPNHHPDPSEPHNLEDLIQTVRQFDADLGVAFDGDGDRLGVVTREGRIVYADRLLMLYAADVLQRNPGAMVIYDVKCTGRLADYILRHGGSPQMWKTGHSLIKAKMRETEAELAGEMSGHFFFKERWYGFDDGLYAAARLLEILAGHFESPSEVLDALPDSVSTPEIKVPLEDGEDPHALVEAFTAAAQAEESPFAGARLTTIDGLRADWNDGWGLLRASNTTPVLVLRFEADDEQALARIRTLFRTQLQPLLPGKTLSF</sequence>
<evidence type="ECO:0000313" key="15">
    <source>
        <dbReference type="EMBL" id="ADV26019.1"/>
    </source>
</evidence>
<dbReference type="PANTHER" id="PTHR43771">
    <property type="entry name" value="PHOSPHOMANNOMUTASE"/>
    <property type="match status" value="1"/>
</dbReference>
<feature type="compositionally biased region" description="Polar residues" evidence="10">
    <location>
        <begin position="294"/>
        <end position="310"/>
    </location>
</feature>
<dbReference type="InterPro" id="IPR005844">
    <property type="entry name" value="A-D-PHexomutase_a/b/a-I"/>
</dbReference>
<evidence type="ECO:0000259" key="14">
    <source>
        <dbReference type="Pfam" id="PF02880"/>
    </source>
</evidence>
<comment type="cofactor">
    <cofactor evidence="2">
        <name>Mg(2+)</name>
        <dbReference type="ChEBI" id="CHEBI:18420"/>
    </cofactor>
</comment>
<dbReference type="RefSeq" id="WP_013533849.1">
    <property type="nucleotide sequence ID" value="NC_014924.1"/>
</dbReference>
<dbReference type="InterPro" id="IPR005846">
    <property type="entry name" value="A-D-PHexomutase_a/b/a-III"/>
</dbReference>
<evidence type="ECO:0000256" key="3">
    <source>
        <dbReference type="ARBA" id="ARBA00004699"/>
    </source>
</evidence>
<dbReference type="InterPro" id="IPR005843">
    <property type="entry name" value="A-D-PHexomutase_C"/>
</dbReference>
<evidence type="ECO:0000256" key="9">
    <source>
        <dbReference type="ARBA" id="ARBA00023235"/>
    </source>
</evidence>
<dbReference type="Pfam" id="PF02879">
    <property type="entry name" value="PGM_PMM_II"/>
    <property type="match status" value="1"/>
</dbReference>
<evidence type="ECO:0000256" key="10">
    <source>
        <dbReference type="SAM" id="MobiDB-lite"/>
    </source>
</evidence>
<dbReference type="Gene3D" id="3.30.310.50">
    <property type="entry name" value="Alpha-D-phosphohexomutase, C-terminal domain"/>
    <property type="match status" value="1"/>
</dbReference>
<feature type="domain" description="Alpha-D-phosphohexomutase C-terminal" evidence="11">
    <location>
        <begin position="686"/>
        <end position="764"/>
    </location>
</feature>
<dbReference type="AlphaFoldDB" id="E6WPR4"/>
<dbReference type="SUPFAM" id="SSF53738">
    <property type="entry name" value="Phosphoglucomutase, first 3 domains"/>
    <property type="match status" value="3"/>
</dbReference>
<dbReference type="EC" id="5.4.2.8" evidence="5"/>
<keyword evidence="16" id="KW-1185">Reference proteome</keyword>
<evidence type="ECO:0000256" key="2">
    <source>
        <dbReference type="ARBA" id="ARBA00001946"/>
    </source>
</evidence>
<dbReference type="KEGG" id="psu:Psesu_0157"/>
<dbReference type="InterPro" id="IPR016055">
    <property type="entry name" value="A-D-PHexomutase_a/b/a-I/II/III"/>
</dbReference>
<evidence type="ECO:0000313" key="16">
    <source>
        <dbReference type="Proteomes" id="UP000008632"/>
    </source>
</evidence>
<evidence type="ECO:0000256" key="1">
    <source>
        <dbReference type="ARBA" id="ARBA00000586"/>
    </source>
</evidence>
<evidence type="ECO:0000256" key="4">
    <source>
        <dbReference type="ARBA" id="ARBA00010231"/>
    </source>
</evidence>
<organism evidence="15 16">
    <name type="scientific">Pseudoxanthomonas suwonensis (strain 11-1)</name>
    <dbReference type="NCBI Taxonomy" id="743721"/>
    <lineage>
        <taxon>Bacteria</taxon>
        <taxon>Pseudomonadati</taxon>
        <taxon>Pseudomonadota</taxon>
        <taxon>Gammaproteobacteria</taxon>
        <taxon>Lysobacterales</taxon>
        <taxon>Lysobacteraceae</taxon>
        <taxon>Pseudoxanthomonas</taxon>
    </lineage>
</organism>
<accession>E6WPR4</accession>
<dbReference type="PANTHER" id="PTHR43771:SF2">
    <property type="entry name" value="PHOSPHOMANNOMUTASE_PHOSPHOGLUCOMUTASE"/>
    <property type="match status" value="1"/>
</dbReference>
<feature type="domain" description="Alpha-D-phosphohexomutase alpha/beta/alpha" evidence="13">
    <location>
        <begin position="468"/>
        <end position="566"/>
    </location>
</feature>
<dbReference type="PRINTS" id="PR00509">
    <property type="entry name" value="PGMPMM"/>
</dbReference>
<evidence type="ECO:0000259" key="12">
    <source>
        <dbReference type="Pfam" id="PF02878"/>
    </source>
</evidence>
<dbReference type="OrthoDB" id="9803322at2"/>
<protein>
    <recommendedName>
        <fullName evidence="5">phosphomannomutase</fullName>
        <ecNumber evidence="5">5.4.2.8</ecNumber>
    </recommendedName>
</protein>
<evidence type="ECO:0000259" key="13">
    <source>
        <dbReference type="Pfam" id="PF02879"/>
    </source>
</evidence>
<dbReference type="InterPro" id="IPR005845">
    <property type="entry name" value="A-D-PHexomutase_a/b/a-II"/>
</dbReference>
<feature type="domain" description="Alpha-D-phosphohexomutase alpha/beta/alpha" evidence="12">
    <location>
        <begin position="323"/>
        <end position="449"/>
    </location>
</feature>
<keyword evidence="7" id="KW-0479">Metal-binding</keyword>
<evidence type="ECO:0000256" key="8">
    <source>
        <dbReference type="ARBA" id="ARBA00022842"/>
    </source>
</evidence>
<dbReference type="CDD" id="cd03089">
    <property type="entry name" value="PMM_PGM"/>
    <property type="match status" value="1"/>
</dbReference>
<dbReference type="SUPFAM" id="SSF55957">
    <property type="entry name" value="Phosphoglucomutase, C-terminal domain"/>
    <property type="match status" value="1"/>
</dbReference>
<dbReference type="InterPro" id="IPR005841">
    <property type="entry name" value="Alpha-D-phosphohexomutase_SF"/>
</dbReference>
<dbReference type="HOGENOM" id="CLU_013562_1_1_6"/>
<dbReference type="Pfam" id="PF00408">
    <property type="entry name" value="PGM_PMM_IV"/>
    <property type="match status" value="1"/>
</dbReference>
<dbReference type="InterPro" id="IPR016066">
    <property type="entry name" value="A-D-PHexomutase_CS"/>
</dbReference>
<name>E6WPR4_PSEUU</name>
<feature type="domain" description="Alpha-D-phosphohexomutase alpha/beta/alpha" evidence="14">
    <location>
        <begin position="572"/>
        <end position="680"/>
    </location>
</feature>
<keyword evidence="9" id="KW-0413">Isomerase</keyword>
<keyword evidence="8" id="KW-0460">Magnesium</keyword>
<feature type="region of interest" description="Disordered" evidence="10">
    <location>
        <begin position="294"/>
        <end position="315"/>
    </location>
</feature>
<dbReference type="Gene3D" id="3.40.120.10">
    <property type="entry name" value="Alpha-D-Glucose-1,6-Bisphosphate, subunit A, domain 3"/>
    <property type="match status" value="3"/>
</dbReference>
<evidence type="ECO:0000256" key="5">
    <source>
        <dbReference type="ARBA" id="ARBA00012730"/>
    </source>
</evidence>